<comment type="similarity">
    <text evidence="1">Belongs to the thioesterase family.</text>
</comment>
<keyword evidence="4" id="KW-1185">Reference proteome</keyword>
<dbReference type="Pfam" id="PF00975">
    <property type="entry name" value="Thioesterase"/>
    <property type="match status" value="1"/>
</dbReference>
<evidence type="ECO:0000256" key="1">
    <source>
        <dbReference type="ARBA" id="ARBA00007169"/>
    </source>
</evidence>
<dbReference type="InterPro" id="IPR012223">
    <property type="entry name" value="TEII"/>
</dbReference>
<dbReference type="PANTHER" id="PTHR11487">
    <property type="entry name" value="THIOESTERASE"/>
    <property type="match status" value="1"/>
</dbReference>
<sequence length="250" mass="28445">MTTFNLVYFPYAGGNAYSLENLRKQLDCHWRYTALEYPGHGTRWADALVDNIHELTIDLHRQLLDSADPSLPWIFLGYSFGGLMAFKLASLLEQTGNTNVHGLITVSARPPVHLRQPMDSRFLETDQSLTAHLLSLGGIPERIVQSQEMMSWFLPIIKSDLSCYAQFDLQQQKINMPILSFHGRDDALMVEREWGDWQQSTHVQANTGSEMLDGRHFCHIGNEIHIATRISEWRDTLSETSVLSEPCLDG</sequence>
<dbReference type="InterPro" id="IPR001031">
    <property type="entry name" value="Thioesterase"/>
</dbReference>
<dbReference type="KEGG" id="gsn:YC6258_05036"/>
<dbReference type="GO" id="GO:0008610">
    <property type="term" value="P:lipid biosynthetic process"/>
    <property type="evidence" value="ECO:0007669"/>
    <property type="project" value="TreeGrafter"/>
</dbReference>
<accession>A0A0C5VUT8</accession>
<dbReference type="OrthoDB" id="8480037at2"/>
<dbReference type="HOGENOM" id="CLU_070456_2_0_6"/>
<protein>
    <submittedName>
        <fullName evidence="3">Putative thioesterase involved in non-ribosomal peptide biosynthesis</fullName>
    </submittedName>
</protein>
<evidence type="ECO:0000259" key="2">
    <source>
        <dbReference type="Pfam" id="PF00975"/>
    </source>
</evidence>
<dbReference type="Gene3D" id="3.40.50.1820">
    <property type="entry name" value="alpha/beta hydrolase"/>
    <property type="match status" value="1"/>
</dbReference>
<dbReference type="PANTHER" id="PTHR11487:SF0">
    <property type="entry name" value="S-ACYL FATTY ACID SYNTHASE THIOESTERASE, MEDIUM CHAIN"/>
    <property type="match status" value="1"/>
</dbReference>
<gene>
    <name evidence="3" type="ORF">YC6258_05036</name>
</gene>
<dbReference type="Proteomes" id="UP000032266">
    <property type="component" value="Chromosome"/>
</dbReference>
<evidence type="ECO:0000313" key="3">
    <source>
        <dbReference type="EMBL" id="AJQ97068.1"/>
    </source>
</evidence>
<dbReference type="AlphaFoldDB" id="A0A0C5VUT8"/>
<reference evidence="3 4" key="1">
    <citation type="submission" date="2014-01" db="EMBL/GenBank/DDBJ databases">
        <title>Full genme sequencing of cellulolytic bacterium Gynuella sunshinyii YC6258T gen. nov., sp. nov.</title>
        <authorList>
            <person name="Khan H."/>
            <person name="Chung E.J."/>
            <person name="Chung Y.R."/>
        </authorList>
    </citation>
    <scope>NUCLEOTIDE SEQUENCE [LARGE SCALE GENOMIC DNA]</scope>
    <source>
        <strain evidence="3 4">YC6258</strain>
    </source>
</reference>
<evidence type="ECO:0000313" key="4">
    <source>
        <dbReference type="Proteomes" id="UP000032266"/>
    </source>
</evidence>
<feature type="domain" description="Thioesterase" evidence="2">
    <location>
        <begin position="5"/>
        <end position="231"/>
    </location>
</feature>
<dbReference type="SUPFAM" id="SSF53474">
    <property type="entry name" value="alpha/beta-Hydrolases"/>
    <property type="match status" value="1"/>
</dbReference>
<dbReference type="InterPro" id="IPR029058">
    <property type="entry name" value="AB_hydrolase_fold"/>
</dbReference>
<name>A0A0C5VUT8_9GAMM</name>
<dbReference type="STRING" id="1445510.YC6258_05036"/>
<dbReference type="EMBL" id="CP007142">
    <property type="protein sequence ID" value="AJQ97068.1"/>
    <property type="molecule type" value="Genomic_DNA"/>
</dbReference>
<proteinExistence type="inferred from homology"/>
<organism evidence="3 4">
    <name type="scientific">Gynuella sunshinyii YC6258</name>
    <dbReference type="NCBI Taxonomy" id="1445510"/>
    <lineage>
        <taxon>Bacteria</taxon>
        <taxon>Pseudomonadati</taxon>
        <taxon>Pseudomonadota</taxon>
        <taxon>Gammaproteobacteria</taxon>
        <taxon>Oceanospirillales</taxon>
        <taxon>Saccharospirillaceae</taxon>
        <taxon>Gynuella</taxon>
    </lineage>
</organism>
<dbReference type="RefSeq" id="WP_044618914.1">
    <property type="nucleotide sequence ID" value="NZ_CP007142.1"/>
</dbReference>